<proteinExistence type="predicted"/>
<keyword evidence="4" id="KW-1185">Reference proteome</keyword>
<evidence type="ECO:0000313" key="3">
    <source>
        <dbReference type="EMBL" id="EUA90127.1"/>
    </source>
</evidence>
<name>A0ABN0QZK8_MYCUL</name>
<reference evidence="3 4" key="1">
    <citation type="submission" date="2014-01" db="EMBL/GenBank/DDBJ databases">
        <authorList>
            <person name="Dobos K."/>
            <person name="Lenaerts A."/>
            <person name="Ordway D."/>
            <person name="DeGroote M.A."/>
            <person name="Parker T."/>
            <person name="Sizemore C."/>
            <person name="Tallon L.J."/>
            <person name="Sadzewicz L.K."/>
            <person name="Sengamalay N."/>
            <person name="Fraser C.M."/>
            <person name="Hine E."/>
            <person name="Shefchek K.A."/>
            <person name="Das S.P."/>
            <person name="Tettelin H."/>
        </authorList>
    </citation>
    <scope>NUCLEOTIDE SEQUENCE [LARGE SCALE GENOMIC DNA]</scope>
    <source>
        <strain evidence="3 4">Harvey</strain>
    </source>
</reference>
<keyword evidence="1" id="KW-0067">ATP-binding</keyword>
<protein>
    <submittedName>
        <fullName evidence="3">Carbamoyl-phosphate synthase L chain, ATP binding domain protein</fullName>
    </submittedName>
</protein>
<dbReference type="PANTHER" id="PTHR48095:SF2">
    <property type="entry name" value="BIOTIN CARBOXYLASE, CHLOROPLASTIC"/>
    <property type="match status" value="1"/>
</dbReference>
<dbReference type="InterPro" id="IPR005479">
    <property type="entry name" value="CPAse_ATP-bd"/>
</dbReference>
<evidence type="ECO:0000313" key="4">
    <source>
        <dbReference type="Proteomes" id="UP000020681"/>
    </source>
</evidence>
<dbReference type="Pfam" id="PF02786">
    <property type="entry name" value="CPSase_L_D2"/>
    <property type="match status" value="1"/>
</dbReference>
<dbReference type="InterPro" id="IPR051602">
    <property type="entry name" value="ACC_Biotin_Carboxylase"/>
</dbReference>
<dbReference type="Proteomes" id="UP000020681">
    <property type="component" value="Unassembled WGS sequence"/>
</dbReference>
<dbReference type="PROSITE" id="PS50975">
    <property type="entry name" value="ATP_GRASP"/>
    <property type="match status" value="1"/>
</dbReference>
<dbReference type="Gene3D" id="3.30.470.20">
    <property type="entry name" value="ATP-grasp fold, B domain"/>
    <property type="match status" value="1"/>
</dbReference>
<evidence type="ECO:0000259" key="2">
    <source>
        <dbReference type="PROSITE" id="PS50975"/>
    </source>
</evidence>
<comment type="caution">
    <text evidence="3">The sequence shown here is derived from an EMBL/GenBank/DDBJ whole genome shotgun (WGS) entry which is preliminary data.</text>
</comment>
<keyword evidence="1" id="KW-0547">Nucleotide-binding</keyword>
<dbReference type="SUPFAM" id="SSF56059">
    <property type="entry name" value="Glutathione synthetase ATP-binding domain-like"/>
    <property type="match status" value="1"/>
</dbReference>
<dbReference type="PROSITE" id="PS00867">
    <property type="entry name" value="CPSASE_2"/>
    <property type="match status" value="1"/>
</dbReference>
<feature type="domain" description="ATP-grasp" evidence="2">
    <location>
        <begin position="5"/>
        <end position="55"/>
    </location>
</feature>
<dbReference type="EMBL" id="JAOL01000109">
    <property type="protein sequence ID" value="EUA90127.1"/>
    <property type="molecule type" value="Genomic_DNA"/>
</dbReference>
<gene>
    <name evidence="3" type="ORF">I551_3398</name>
</gene>
<dbReference type="InterPro" id="IPR011761">
    <property type="entry name" value="ATP-grasp"/>
</dbReference>
<evidence type="ECO:0000256" key="1">
    <source>
        <dbReference type="PROSITE-ProRule" id="PRU00409"/>
    </source>
</evidence>
<sequence>MCARVGLRGVATVEFLVAGDKFVFLEINPRIQVEHTITEEVTGVDLVAAQLAIAGGASYYELGHQLGLPAGIASDGSEVIGEPAVRRGIAIQTGSTWRPSPLTARSRPLPAP</sequence>
<organism evidence="3 4">
    <name type="scientific">Mycobacterium ulcerans str. Harvey</name>
    <dbReference type="NCBI Taxonomy" id="1299332"/>
    <lineage>
        <taxon>Bacteria</taxon>
        <taxon>Bacillati</taxon>
        <taxon>Actinomycetota</taxon>
        <taxon>Actinomycetes</taxon>
        <taxon>Mycobacteriales</taxon>
        <taxon>Mycobacteriaceae</taxon>
        <taxon>Mycobacterium</taxon>
        <taxon>Mycobacterium ulcerans group</taxon>
    </lineage>
</organism>
<dbReference type="PANTHER" id="PTHR48095">
    <property type="entry name" value="PYRUVATE CARBOXYLASE SUBUNIT A"/>
    <property type="match status" value="1"/>
</dbReference>
<accession>A0ABN0QZK8</accession>